<dbReference type="EC" id="2.7.1.144" evidence="6"/>
<dbReference type="InterPro" id="IPR017583">
    <property type="entry name" value="Tagatose/fructose_Pkinase"/>
</dbReference>
<evidence type="ECO:0000256" key="6">
    <source>
        <dbReference type="PIRNR" id="PIRNR000535"/>
    </source>
</evidence>
<keyword evidence="2 6" id="KW-0808">Transferase</keyword>
<keyword evidence="4 8" id="KW-0418">Kinase</keyword>
<comment type="catalytic activity">
    <reaction evidence="6">
        <text>D-tagatofuranose 6-phosphate + ATP = D-tagatofuranose 1,6-bisphosphate + ADP + H(+)</text>
        <dbReference type="Rhea" id="RHEA:12420"/>
        <dbReference type="ChEBI" id="CHEBI:15378"/>
        <dbReference type="ChEBI" id="CHEBI:30616"/>
        <dbReference type="ChEBI" id="CHEBI:58694"/>
        <dbReference type="ChEBI" id="CHEBI:58695"/>
        <dbReference type="ChEBI" id="CHEBI:456216"/>
        <dbReference type="EC" id="2.7.1.144"/>
    </reaction>
</comment>
<evidence type="ECO:0000259" key="7">
    <source>
        <dbReference type="Pfam" id="PF00294"/>
    </source>
</evidence>
<comment type="caution">
    <text evidence="8">The sequence shown here is derived from an EMBL/GenBank/DDBJ whole genome shotgun (WGS) entry which is preliminary data.</text>
</comment>
<sequence>MTDARRTGKRITTVTLNAAIDKTYFVPALTPGKANRVARMIAQPGGKGINVASVAHLLGEEVTATGIVGGSTGDFIEKELAKQGICHRFVHAEGESRVCLNIVSDSGESVELLEPGLATEAEHYDRLMRMLEELADASSVIVLSGSLPAGAQTDIYRDIIERLKPFDVPVLLDTSGPALEYGAAASPYLIKPNEEEVAQLTGSSAWAGHMDGLADAIAALLSGGIRCVAVSLGDKGALVGMADGIYRVEAIPMQAVNPVGCGDAFLAGIAVGLHRGLPQADLFKLATACGASNALQPSAGRVDPAQVRAFAEIARVYRITD</sequence>
<evidence type="ECO:0000256" key="3">
    <source>
        <dbReference type="ARBA" id="ARBA00022741"/>
    </source>
</evidence>
<organism evidence="8 9">
    <name type="scientific">Cohnella zeiphila</name>
    <dbReference type="NCBI Taxonomy" id="2761120"/>
    <lineage>
        <taxon>Bacteria</taxon>
        <taxon>Bacillati</taxon>
        <taxon>Bacillota</taxon>
        <taxon>Bacilli</taxon>
        <taxon>Bacillales</taxon>
        <taxon>Paenibacillaceae</taxon>
        <taxon>Cohnella</taxon>
    </lineage>
</organism>
<dbReference type="GO" id="GO:2001059">
    <property type="term" value="P:D-tagatose 6-phosphate catabolic process"/>
    <property type="evidence" value="ECO:0007669"/>
    <property type="project" value="UniProtKB-UniPathway"/>
</dbReference>
<dbReference type="InterPro" id="IPR029056">
    <property type="entry name" value="Ribokinase-like"/>
</dbReference>
<name>A0A7X0VU22_9BACL</name>
<accession>A0A7X0VU22</accession>
<dbReference type="Proteomes" id="UP000564644">
    <property type="component" value="Unassembled WGS sequence"/>
</dbReference>
<dbReference type="InterPro" id="IPR011611">
    <property type="entry name" value="PfkB_dom"/>
</dbReference>
<dbReference type="PANTHER" id="PTHR46566">
    <property type="entry name" value="1-PHOSPHOFRUCTOKINASE-RELATED"/>
    <property type="match status" value="1"/>
</dbReference>
<keyword evidence="3 6" id="KW-0547">Nucleotide-binding</keyword>
<keyword evidence="5 6" id="KW-0067">ATP-binding</keyword>
<dbReference type="Pfam" id="PF00294">
    <property type="entry name" value="PfkB"/>
    <property type="match status" value="1"/>
</dbReference>
<dbReference type="GO" id="GO:0005829">
    <property type="term" value="C:cytosol"/>
    <property type="evidence" value="ECO:0007669"/>
    <property type="project" value="TreeGrafter"/>
</dbReference>
<evidence type="ECO:0000313" key="9">
    <source>
        <dbReference type="Proteomes" id="UP000564644"/>
    </source>
</evidence>
<dbReference type="UniPathway" id="UPA00704">
    <property type="reaction ID" value="UER00715"/>
</dbReference>
<reference evidence="8 9" key="1">
    <citation type="submission" date="2020-08" db="EMBL/GenBank/DDBJ databases">
        <title>Cohnella phylogeny.</title>
        <authorList>
            <person name="Dunlap C."/>
        </authorList>
    </citation>
    <scope>NUCLEOTIDE SEQUENCE [LARGE SCALE GENOMIC DNA]</scope>
    <source>
        <strain evidence="8 9">CBP 2801</strain>
    </source>
</reference>
<dbReference type="SUPFAM" id="SSF53613">
    <property type="entry name" value="Ribokinase-like"/>
    <property type="match status" value="1"/>
</dbReference>
<proteinExistence type="inferred from homology"/>
<dbReference type="FunFam" id="3.40.1190.20:FF:000001">
    <property type="entry name" value="Phosphofructokinase"/>
    <property type="match status" value="1"/>
</dbReference>
<dbReference type="PIRSF" id="PIRSF000535">
    <property type="entry name" value="1PFK/6PFK/LacC"/>
    <property type="match status" value="1"/>
</dbReference>
<comment type="similarity">
    <text evidence="6">Belongs to the carbohydrate kinase PfkB family. LacC subfamily.</text>
</comment>
<keyword evidence="6" id="KW-0423">Lactose metabolism</keyword>
<evidence type="ECO:0000256" key="4">
    <source>
        <dbReference type="ARBA" id="ARBA00022777"/>
    </source>
</evidence>
<evidence type="ECO:0000256" key="5">
    <source>
        <dbReference type="ARBA" id="ARBA00022840"/>
    </source>
</evidence>
<dbReference type="GO" id="GO:0016052">
    <property type="term" value="P:carbohydrate catabolic process"/>
    <property type="evidence" value="ECO:0007669"/>
    <property type="project" value="UniProtKB-ARBA"/>
</dbReference>
<dbReference type="CDD" id="cd01164">
    <property type="entry name" value="FruK_PfkB_like"/>
    <property type="match status" value="1"/>
</dbReference>
<dbReference type="GO" id="GO:0005524">
    <property type="term" value="F:ATP binding"/>
    <property type="evidence" value="ECO:0007669"/>
    <property type="project" value="UniProtKB-KW"/>
</dbReference>
<dbReference type="GO" id="GO:0009024">
    <property type="term" value="F:tagatose-6-phosphate kinase activity"/>
    <property type="evidence" value="ECO:0007669"/>
    <property type="project" value="UniProtKB-EC"/>
</dbReference>
<dbReference type="GO" id="GO:0008443">
    <property type="term" value="F:phosphofructokinase activity"/>
    <property type="evidence" value="ECO:0007669"/>
    <property type="project" value="TreeGrafter"/>
</dbReference>
<evidence type="ECO:0000256" key="1">
    <source>
        <dbReference type="ARBA" id="ARBA00005380"/>
    </source>
</evidence>
<dbReference type="EMBL" id="JACJVO010000003">
    <property type="protein sequence ID" value="MBB6729817.1"/>
    <property type="molecule type" value="Genomic_DNA"/>
</dbReference>
<feature type="domain" description="Carbohydrate kinase PfkB" evidence="7">
    <location>
        <begin position="19"/>
        <end position="301"/>
    </location>
</feature>
<dbReference type="AlphaFoldDB" id="A0A7X0VU22"/>
<dbReference type="NCBIfam" id="TIGR03168">
    <property type="entry name" value="1-PFK"/>
    <property type="match status" value="1"/>
</dbReference>
<evidence type="ECO:0000313" key="8">
    <source>
        <dbReference type="EMBL" id="MBB6729817.1"/>
    </source>
</evidence>
<gene>
    <name evidence="8" type="ORF">H7C18_02815</name>
</gene>
<protein>
    <recommendedName>
        <fullName evidence="6">Tagatose-6-phosphate kinase</fullName>
        <ecNumber evidence="6">2.7.1.144</ecNumber>
    </recommendedName>
</protein>
<comment type="similarity">
    <text evidence="1">Belongs to the carbohydrate kinase pfkB family.</text>
</comment>
<dbReference type="GO" id="GO:0044281">
    <property type="term" value="P:small molecule metabolic process"/>
    <property type="evidence" value="ECO:0007669"/>
    <property type="project" value="UniProtKB-ARBA"/>
</dbReference>
<dbReference type="Gene3D" id="3.40.1190.20">
    <property type="match status" value="1"/>
</dbReference>
<evidence type="ECO:0000256" key="2">
    <source>
        <dbReference type="ARBA" id="ARBA00022679"/>
    </source>
</evidence>
<comment type="pathway">
    <text evidence="6">Carbohydrate metabolism; D-tagatose 6-phosphate degradation; D-glyceraldehyde 3-phosphate and glycerone phosphate from D-tagatose 6-phosphate: step 1/2.</text>
</comment>
<dbReference type="PANTHER" id="PTHR46566:SF5">
    <property type="entry name" value="1-PHOSPHOFRUCTOKINASE"/>
    <property type="match status" value="1"/>
</dbReference>
<dbReference type="RefSeq" id="WP_185127490.1">
    <property type="nucleotide sequence ID" value="NZ_JACJVO010000003.1"/>
</dbReference>
<dbReference type="GO" id="GO:0005988">
    <property type="term" value="P:lactose metabolic process"/>
    <property type="evidence" value="ECO:0007669"/>
    <property type="project" value="UniProtKB-KW"/>
</dbReference>
<keyword evidence="9" id="KW-1185">Reference proteome</keyword>